<dbReference type="STRING" id="1642647.PSM36_1464"/>
<accession>A0A1R3T8L5</accession>
<organism evidence="1 2">
    <name type="scientific">Proteiniphilum saccharofermentans</name>
    <dbReference type="NCBI Taxonomy" id="1642647"/>
    <lineage>
        <taxon>Bacteria</taxon>
        <taxon>Pseudomonadati</taxon>
        <taxon>Bacteroidota</taxon>
        <taxon>Bacteroidia</taxon>
        <taxon>Bacteroidales</taxon>
        <taxon>Dysgonomonadaceae</taxon>
        <taxon>Proteiniphilum</taxon>
    </lineage>
</organism>
<sequence>MDTFRYLSKNCNFALRNCFEFFHQLFFSNFLMDLDFHLLKCSGLLERNENSKAQKRAKNKMKE</sequence>
<evidence type="ECO:0000313" key="1">
    <source>
        <dbReference type="EMBL" id="SCD20285.1"/>
    </source>
</evidence>
<name>A0A1R3T8L5_9BACT</name>
<evidence type="ECO:0000313" key="2">
    <source>
        <dbReference type="Proteomes" id="UP000187464"/>
    </source>
</evidence>
<gene>
    <name evidence="1" type="ORF">PSM36_1464</name>
</gene>
<protein>
    <submittedName>
        <fullName evidence="1">Uncharacterized protein</fullName>
    </submittedName>
</protein>
<keyword evidence="2" id="KW-1185">Reference proteome</keyword>
<dbReference type="Proteomes" id="UP000187464">
    <property type="component" value="Chromosome I"/>
</dbReference>
<dbReference type="EMBL" id="LT605205">
    <property type="protein sequence ID" value="SCD20285.1"/>
    <property type="molecule type" value="Genomic_DNA"/>
</dbReference>
<proteinExistence type="predicted"/>
<reference evidence="1 2" key="1">
    <citation type="submission" date="2016-08" db="EMBL/GenBank/DDBJ databases">
        <authorList>
            <person name="Seilhamer J.J."/>
        </authorList>
    </citation>
    <scope>NUCLEOTIDE SEQUENCE [LARGE SCALE GENOMIC DNA]</scope>
    <source>
        <strain evidence="1">M3/6</strain>
    </source>
</reference>
<dbReference type="KEGG" id="psac:PSM36_1464"/>
<dbReference type="AlphaFoldDB" id="A0A1R3T8L5"/>